<dbReference type="AlphaFoldDB" id="A0A0M3KJK4"/>
<dbReference type="EMBL" id="UYRR01039938">
    <property type="protein sequence ID" value="VDK77842.1"/>
    <property type="molecule type" value="Genomic_DNA"/>
</dbReference>
<accession>A0A0M3KJK4</accession>
<reference evidence="3" key="1">
    <citation type="submission" date="2017-02" db="UniProtKB">
        <authorList>
            <consortium name="WormBaseParasite"/>
        </authorList>
    </citation>
    <scope>IDENTIFICATION</scope>
</reference>
<evidence type="ECO:0000313" key="2">
    <source>
        <dbReference type="Proteomes" id="UP000267096"/>
    </source>
</evidence>
<keyword evidence="2" id="KW-1185">Reference proteome</keyword>
<proteinExistence type="predicted"/>
<dbReference type="Proteomes" id="UP000267096">
    <property type="component" value="Unassembled WGS sequence"/>
</dbReference>
<dbReference type="WBParaSite" id="ASIM_0002117801-mRNA-1">
    <property type="protein sequence ID" value="ASIM_0002117801-mRNA-1"/>
    <property type="gene ID" value="ASIM_0002117801"/>
</dbReference>
<evidence type="ECO:0000313" key="3">
    <source>
        <dbReference type="WBParaSite" id="ASIM_0002117801-mRNA-1"/>
    </source>
</evidence>
<reference evidence="1 2" key="2">
    <citation type="submission" date="2018-11" db="EMBL/GenBank/DDBJ databases">
        <authorList>
            <consortium name="Pathogen Informatics"/>
        </authorList>
    </citation>
    <scope>NUCLEOTIDE SEQUENCE [LARGE SCALE GENOMIC DNA]</scope>
</reference>
<organism evidence="3">
    <name type="scientific">Anisakis simplex</name>
    <name type="common">Herring worm</name>
    <dbReference type="NCBI Taxonomy" id="6269"/>
    <lineage>
        <taxon>Eukaryota</taxon>
        <taxon>Metazoa</taxon>
        <taxon>Ecdysozoa</taxon>
        <taxon>Nematoda</taxon>
        <taxon>Chromadorea</taxon>
        <taxon>Rhabditida</taxon>
        <taxon>Spirurina</taxon>
        <taxon>Ascaridomorpha</taxon>
        <taxon>Ascaridoidea</taxon>
        <taxon>Anisakidae</taxon>
        <taxon>Anisakis</taxon>
        <taxon>Anisakis simplex complex</taxon>
    </lineage>
</organism>
<name>A0A0M3KJK4_ANISI</name>
<protein>
    <submittedName>
        <fullName evidence="1 3">Uncharacterized protein</fullName>
    </submittedName>
</protein>
<gene>
    <name evidence="1" type="ORF">ASIM_LOCUS20552</name>
</gene>
<sequence>MMTVRQYHRRHWWHTIQKRSAHYSALPLTLTLKQPKNCAVYLSEGTYFMRRQLIVFRMRTTS</sequence>
<evidence type="ECO:0000313" key="1">
    <source>
        <dbReference type="EMBL" id="VDK77842.1"/>
    </source>
</evidence>